<evidence type="ECO:0000256" key="4">
    <source>
        <dbReference type="ARBA" id="ARBA00022840"/>
    </source>
</evidence>
<protein>
    <submittedName>
        <fullName evidence="10">HAD-IC family P-type ATPase</fullName>
    </submittedName>
</protein>
<evidence type="ECO:0000256" key="7">
    <source>
        <dbReference type="ARBA" id="ARBA00023136"/>
    </source>
</evidence>
<dbReference type="InterPro" id="IPR044492">
    <property type="entry name" value="P_typ_ATPase_HD_dom"/>
</dbReference>
<dbReference type="AlphaFoldDB" id="A0A7X2IQS8"/>
<dbReference type="InterPro" id="IPR004014">
    <property type="entry name" value="ATPase_P-typ_cation-transptr_N"/>
</dbReference>
<dbReference type="Gene3D" id="3.40.1110.10">
    <property type="entry name" value="Calcium-transporting ATPase, cytoplasmic domain N"/>
    <property type="match status" value="1"/>
</dbReference>
<keyword evidence="4" id="KW-0067">ATP-binding</keyword>
<keyword evidence="6 8" id="KW-1133">Transmembrane helix</keyword>
<evidence type="ECO:0000256" key="1">
    <source>
        <dbReference type="ARBA" id="ARBA00004141"/>
    </source>
</evidence>
<dbReference type="InterPro" id="IPR023299">
    <property type="entry name" value="ATPase_P-typ_cyto_dom_N"/>
</dbReference>
<keyword evidence="3" id="KW-0547">Nucleotide-binding</keyword>
<feature type="transmembrane region" description="Helical" evidence="8">
    <location>
        <begin position="254"/>
        <end position="280"/>
    </location>
</feature>
<feature type="transmembrane region" description="Helical" evidence="8">
    <location>
        <begin position="774"/>
        <end position="794"/>
    </location>
</feature>
<feature type="transmembrane region" description="Helical" evidence="8">
    <location>
        <begin position="806"/>
        <end position="827"/>
    </location>
</feature>
<dbReference type="GO" id="GO:0016020">
    <property type="term" value="C:membrane"/>
    <property type="evidence" value="ECO:0007669"/>
    <property type="project" value="UniProtKB-SubCell"/>
</dbReference>
<evidence type="ECO:0000256" key="5">
    <source>
        <dbReference type="ARBA" id="ARBA00022967"/>
    </source>
</evidence>
<sequence>MPVPYPGLDSKEAARRLAADGPNLLPEASRRGWMSLLAGIVCEPMFALLVCAALLYLAMGELHEGLLLAGMVALTVVFTIYQQDRTEHALRALHRLRPQYATVIRDGNRMTIPSAQLVQGDVIELAEGNLVPADALLLQANGLMVDESLLTGESLPVAKSAADSQAGVGQPPSPAMVYCGSYQVQGHGLATVVATGARTEVGKLGNIARLVAPPPSPLRRESGRLARRLMVVGLAASVILPAIMLWRGSGWMEAVLAGLALSMSVIPEEFAVILTVYPAIGAWRLAQAKVLTRRLAAIETLGAMSVLCTDKTGTLTENRMAVRQVWLPGAAATPPDAAHDTTHAHLLALAVLASREQSHDPLEQAFATAAAGSPASGLAPVHEYGIRPDRPVLVRLWRGAGTAGATVAAKGAPETIFALCRLEGAALSNAMAAVDAMAGQGLRVLAIAQAQWNGPEWPEQPSAFPFTLAGLAGLADPLRAGIPADIAACQAAGVRVIMITGDYPATARAICSQAGIADGEVLLGAEIAEMDDARLATALQHASTCARVRPEQKLRIVQALQRAGHVVGMTGDGINDVPALKAADAGVAMGLRGTDAARDAAALTLLDDRFSSIVDAIRAGRTIYANMRKAMTFVLAMHVPIAGLALLPPLLGWPALLLPMHIAFLELIIDPACSLAFEREPAQRGAMQAPPRGRDARLFGHKEIVIALLQGGAALALLAAGYAVAIHWLPELQARSAGFAALVVAALALLAANRQSAGPVTGPAAVADGAANPLFKIIAGVALAALVAMIYAPFAAGLFKLAPLPPAPLAAALVAGLAAWPCARLAIRSAGTARVKA</sequence>
<dbReference type="Pfam" id="PF00689">
    <property type="entry name" value="Cation_ATPase_C"/>
    <property type="match status" value="1"/>
</dbReference>
<keyword evidence="7 8" id="KW-0472">Membrane</keyword>
<feature type="transmembrane region" description="Helical" evidence="8">
    <location>
        <begin position="657"/>
        <end position="677"/>
    </location>
</feature>
<evidence type="ECO:0000256" key="3">
    <source>
        <dbReference type="ARBA" id="ARBA00022741"/>
    </source>
</evidence>
<dbReference type="SFLD" id="SFLDS00003">
    <property type="entry name" value="Haloacid_Dehalogenase"/>
    <property type="match status" value="1"/>
</dbReference>
<feature type="transmembrane region" description="Helical" evidence="8">
    <location>
        <begin position="704"/>
        <end position="728"/>
    </location>
</feature>
<dbReference type="SFLD" id="SFLDG00002">
    <property type="entry name" value="C1.7:_P-type_atpase_like"/>
    <property type="match status" value="1"/>
</dbReference>
<keyword evidence="5" id="KW-1278">Translocase</keyword>
<dbReference type="InterPro" id="IPR018303">
    <property type="entry name" value="ATPase_P-typ_P_site"/>
</dbReference>
<dbReference type="NCBIfam" id="TIGR01494">
    <property type="entry name" value="ATPase_P-type"/>
    <property type="match status" value="2"/>
</dbReference>
<feature type="domain" description="Cation-transporting P-type ATPase N-terminal" evidence="9">
    <location>
        <begin position="7"/>
        <end position="61"/>
    </location>
</feature>
<comment type="subcellular location">
    <subcellularLocation>
        <location evidence="1">Membrane</location>
        <topology evidence="1">Multi-pass membrane protein</topology>
    </subcellularLocation>
</comment>
<feature type="transmembrane region" description="Helical" evidence="8">
    <location>
        <begin position="229"/>
        <end position="248"/>
    </location>
</feature>
<dbReference type="PRINTS" id="PR00120">
    <property type="entry name" value="HATPASE"/>
</dbReference>
<feature type="transmembrane region" description="Helical" evidence="8">
    <location>
        <begin position="36"/>
        <end position="59"/>
    </location>
</feature>
<evidence type="ECO:0000256" key="6">
    <source>
        <dbReference type="ARBA" id="ARBA00022989"/>
    </source>
</evidence>
<dbReference type="PROSITE" id="PS00154">
    <property type="entry name" value="ATPASE_E1_E2"/>
    <property type="match status" value="1"/>
</dbReference>
<dbReference type="InterPro" id="IPR023214">
    <property type="entry name" value="HAD_sf"/>
</dbReference>
<reference evidence="10 11" key="1">
    <citation type="submission" date="2019-11" db="EMBL/GenBank/DDBJ databases">
        <title>Novel species isolated from a subtropical stream in China.</title>
        <authorList>
            <person name="Lu H."/>
        </authorList>
    </citation>
    <scope>NUCLEOTIDE SEQUENCE [LARGE SCALE GENOMIC DNA]</scope>
    <source>
        <strain evidence="10 11">FT92W</strain>
    </source>
</reference>
<dbReference type="GO" id="GO:0016887">
    <property type="term" value="F:ATP hydrolysis activity"/>
    <property type="evidence" value="ECO:0007669"/>
    <property type="project" value="InterPro"/>
</dbReference>
<dbReference type="SUPFAM" id="SSF81653">
    <property type="entry name" value="Calcium ATPase, transduction domain A"/>
    <property type="match status" value="1"/>
</dbReference>
<dbReference type="SMART" id="SM00831">
    <property type="entry name" value="Cation_ATPase_N"/>
    <property type="match status" value="1"/>
</dbReference>
<feature type="transmembrane region" description="Helical" evidence="8">
    <location>
        <begin position="734"/>
        <end position="753"/>
    </location>
</feature>
<dbReference type="SUPFAM" id="SSF81665">
    <property type="entry name" value="Calcium ATPase, transmembrane domain M"/>
    <property type="match status" value="1"/>
</dbReference>
<dbReference type="InterPro" id="IPR036412">
    <property type="entry name" value="HAD-like_sf"/>
</dbReference>
<keyword evidence="2 8" id="KW-0812">Transmembrane</keyword>
<dbReference type="Pfam" id="PF00122">
    <property type="entry name" value="E1-E2_ATPase"/>
    <property type="match status" value="1"/>
</dbReference>
<evidence type="ECO:0000256" key="8">
    <source>
        <dbReference type="SAM" id="Phobius"/>
    </source>
</evidence>
<dbReference type="Gene3D" id="2.70.150.10">
    <property type="entry name" value="Calcium-transporting ATPase, cytoplasmic transduction domain A"/>
    <property type="match status" value="1"/>
</dbReference>
<gene>
    <name evidence="10" type="ORF">GJ700_19250</name>
</gene>
<proteinExistence type="predicted"/>
<feature type="transmembrane region" description="Helical" evidence="8">
    <location>
        <begin position="630"/>
        <end position="651"/>
    </location>
</feature>
<evidence type="ECO:0000256" key="2">
    <source>
        <dbReference type="ARBA" id="ARBA00022692"/>
    </source>
</evidence>
<accession>A0A7X2IQS8</accession>
<organism evidence="10 11">
    <name type="scientific">Pseudoduganella rivuli</name>
    <dbReference type="NCBI Taxonomy" id="2666085"/>
    <lineage>
        <taxon>Bacteria</taxon>
        <taxon>Pseudomonadati</taxon>
        <taxon>Pseudomonadota</taxon>
        <taxon>Betaproteobacteria</taxon>
        <taxon>Burkholderiales</taxon>
        <taxon>Oxalobacteraceae</taxon>
        <taxon>Telluria group</taxon>
        <taxon>Pseudoduganella</taxon>
    </lineage>
</organism>
<dbReference type="Pfam" id="PF00702">
    <property type="entry name" value="Hydrolase"/>
    <property type="match status" value="1"/>
</dbReference>
<dbReference type="RefSeq" id="WP_154376858.1">
    <property type="nucleotide sequence ID" value="NZ_WKJJ01000012.1"/>
</dbReference>
<dbReference type="GO" id="GO:0015662">
    <property type="term" value="F:P-type ion transporter activity"/>
    <property type="evidence" value="ECO:0007669"/>
    <property type="project" value="UniProtKB-ARBA"/>
</dbReference>
<keyword evidence="11" id="KW-1185">Reference proteome</keyword>
<dbReference type="InterPro" id="IPR008250">
    <property type="entry name" value="ATPase_P-typ_transduc_dom_A_sf"/>
</dbReference>
<dbReference type="SUPFAM" id="SSF56784">
    <property type="entry name" value="HAD-like"/>
    <property type="match status" value="1"/>
</dbReference>
<dbReference type="PANTHER" id="PTHR42861">
    <property type="entry name" value="CALCIUM-TRANSPORTING ATPASE"/>
    <property type="match status" value="1"/>
</dbReference>
<dbReference type="InterPro" id="IPR006068">
    <property type="entry name" value="ATPase_P-typ_cation-transptr_C"/>
</dbReference>
<dbReference type="InterPro" id="IPR023298">
    <property type="entry name" value="ATPase_P-typ_TM_dom_sf"/>
</dbReference>
<feature type="transmembrane region" description="Helical" evidence="8">
    <location>
        <begin position="65"/>
        <end position="81"/>
    </location>
</feature>
<evidence type="ECO:0000313" key="11">
    <source>
        <dbReference type="Proteomes" id="UP000446768"/>
    </source>
</evidence>
<name>A0A7X2IQS8_9BURK</name>
<dbReference type="EMBL" id="WKJJ01000012">
    <property type="protein sequence ID" value="MRV73853.1"/>
    <property type="molecule type" value="Genomic_DNA"/>
</dbReference>
<dbReference type="Proteomes" id="UP000446768">
    <property type="component" value="Unassembled WGS sequence"/>
</dbReference>
<evidence type="ECO:0000313" key="10">
    <source>
        <dbReference type="EMBL" id="MRV73853.1"/>
    </source>
</evidence>
<dbReference type="Gene3D" id="3.40.50.1000">
    <property type="entry name" value="HAD superfamily/HAD-like"/>
    <property type="match status" value="1"/>
</dbReference>
<evidence type="ECO:0000259" key="9">
    <source>
        <dbReference type="SMART" id="SM00831"/>
    </source>
</evidence>
<dbReference type="PRINTS" id="PR00119">
    <property type="entry name" value="CATATPASE"/>
</dbReference>
<dbReference type="Gene3D" id="1.20.1110.10">
    <property type="entry name" value="Calcium-transporting ATPase, transmembrane domain"/>
    <property type="match status" value="1"/>
</dbReference>
<dbReference type="InterPro" id="IPR059000">
    <property type="entry name" value="ATPase_P-type_domA"/>
</dbReference>
<dbReference type="InterPro" id="IPR001757">
    <property type="entry name" value="P_typ_ATPase"/>
</dbReference>
<dbReference type="Pfam" id="PF00690">
    <property type="entry name" value="Cation_ATPase_N"/>
    <property type="match status" value="1"/>
</dbReference>
<dbReference type="SFLD" id="SFLDF00027">
    <property type="entry name" value="p-type_atpase"/>
    <property type="match status" value="1"/>
</dbReference>
<comment type="caution">
    <text evidence="10">The sequence shown here is derived from an EMBL/GenBank/DDBJ whole genome shotgun (WGS) entry which is preliminary data.</text>
</comment>
<dbReference type="GO" id="GO:0005524">
    <property type="term" value="F:ATP binding"/>
    <property type="evidence" value="ECO:0007669"/>
    <property type="project" value="UniProtKB-KW"/>
</dbReference>